<keyword evidence="2" id="KW-1185">Reference proteome</keyword>
<dbReference type="Gene3D" id="1.20.1070.10">
    <property type="entry name" value="Rhodopsin 7-helix transmembrane proteins"/>
    <property type="match status" value="1"/>
</dbReference>
<evidence type="ECO:0000313" key="2">
    <source>
        <dbReference type="Proteomes" id="UP000694888"/>
    </source>
</evidence>
<accession>A0ABM1A481</accession>
<evidence type="ECO:0000256" key="1">
    <source>
        <dbReference type="SAM" id="Phobius"/>
    </source>
</evidence>
<feature type="transmembrane region" description="Helical" evidence="1">
    <location>
        <begin position="148"/>
        <end position="166"/>
    </location>
</feature>
<sequence length="327" mass="36384">MAGNFSNGTDRHAWLDAVDWRAMEIIGFFFYGIYIALGTFLNLGFLAAILTSSEMRSTFRNKMVCGILLGNLSDSAIVMPLYIIVHVLHPLMGRSACILWDMSNLLAYVQDFVGNWSVCIAIASLVACTYEWDPSLKMSPLAFKIGRIALLLFPWLLPSIYIPAVSYGSVKDNRYYCISHSLRGNVFFKVVDSVVPLVSSAILLCLIAIARRRRGLAGGVMKTELIGEGSPQQDSVRPYVGVVAIAMVCDSLFTLLILVYRQITDIRASIILGFVSHLLRDARVVAIPSGLLLFPDIKDRVQHWRPWRKQAAGIDLTINYTRSQDGE</sequence>
<organism evidence="2 4">
    <name type="scientific">Aplysia californica</name>
    <name type="common">California sea hare</name>
    <dbReference type="NCBI Taxonomy" id="6500"/>
    <lineage>
        <taxon>Eukaryota</taxon>
        <taxon>Metazoa</taxon>
        <taxon>Spiralia</taxon>
        <taxon>Lophotrochozoa</taxon>
        <taxon>Mollusca</taxon>
        <taxon>Gastropoda</taxon>
        <taxon>Heterobranchia</taxon>
        <taxon>Euthyneura</taxon>
        <taxon>Tectipleura</taxon>
        <taxon>Aplysiida</taxon>
        <taxon>Aplysioidea</taxon>
        <taxon>Aplysiidae</taxon>
        <taxon>Aplysia</taxon>
    </lineage>
</organism>
<keyword evidence="1" id="KW-0812">Transmembrane</keyword>
<keyword evidence="1" id="KW-1133">Transmembrane helix</keyword>
<dbReference type="RefSeq" id="XP_005102827.1">
    <property type="nucleotide sequence ID" value="XM_005102770.3"/>
</dbReference>
<protein>
    <submittedName>
        <fullName evidence="3 4">Uncharacterized protein LOC101851058</fullName>
    </submittedName>
</protein>
<dbReference type="Proteomes" id="UP000694888">
    <property type="component" value="Unplaced"/>
</dbReference>
<dbReference type="RefSeq" id="XP_012940514.1">
    <property type="nucleotide sequence ID" value="XM_013085060.2"/>
</dbReference>
<dbReference type="SUPFAM" id="SSF81321">
    <property type="entry name" value="Family A G protein-coupled receptor-like"/>
    <property type="match status" value="1"/>
</dbReference>
<reference evidence="3 4" key="1">
    <citation type="submission" date="2025-05" db="UniProtKB">
        <authorList>
            <consortium name="RefSeq"/>
        </authorList>
    </citation>
    <scope>IDENTIFICATION</scope>
</reference>
<feature type="transmembrane region" description="Helical" evidence="1">
    <location>
        <begin position="28"/>
        <end position="51"/>
    </location>
</feature>
<dbReference type="GeneID" id="101851058"/>
<proteinExistence type="predicted"/>
<feature type="transmembrane region" description="Helical" evidence="1">
    <location>
        <begin position="186"/>
        <end position="209"/>
    </location>
</feature>
<keyword evidence="1" id="KW-0472">Membrane</keyword>
<gene>
    <name evidence="3 4" type="primary">LOC101851058</name>
</gene>
<feature type="transmembrane region" description="Helical" evidence="1">
    <location>
        <begin position="239"/>
        <end position="260"/>
    </location>
</feature>
<name>A0ABM1A481_APLCA</name>
<feature type="transmembrane region" description="Helical" evidence="1">
    <location>
        <begin position="63"/>
        <end position="85"/>
    </location>
</feature>
<evidence type="ECO:0000313" key="4">
    <source>
        <dbReference type="RefSeq" id="XP_012940514.1"/>
    </source>
</evidence>
<evidence type="ECO:0000313" key="3">
    <source>
        <dbReference type="RefSeq" id="XP_005102827.1"/>
    </source>
</evidence>
<feature type="transmembrane region" description="Helical" evidence="1">
    <location>
        <begin position="105"/>
        <end position="127"/>
    </location>
</feature>